<feature type="chain" id="PRO_5009270887" description="YD repeat-containing protein" evidence="1">
    <location>
        <begin position="24"/>
        <end position="1390"/>
    </location>
</feature>
<proteinExistence type="predicted"/>
<dbReference type="OrthoDB" id="903892at2"/>
<accession>A0A1H2CAX6</accession>
<name>A0A1H2CAX6_MUCMA</name>
<keyword evidence="3" id="KW-1185">Reference proteome</keyword>
<dbReference type="STRING" id="652787.SAMN05216490_4773"/>
<evidence type="ECO:0000256" key="1">
    <source>
        <dbReference type="SAM" id="SignalP"/>
    </source>
</evidence>
<evidence type="ECO:0000313" key="2">
    <source>
        <dbReference type="EMBL" id="SDT67236.1"/>
    </source>
</evidence>
<evidence type="ECO:0008006" key="4">
    <source>
        <dbReference type="Google" id="ProtNLM"/>
    </source>
</evidence>
<feature type="signal peptide" evidence="1">
    <location>
        <begin position="1"/>
        <end position="23"/>
    </location>
</feature>
<keyword evidence="1" id="KW-0732">Signal</keyword>
<reference evidence="2 3" key="1">
    <citation type="submission" date="2016-10" db="EMBL/GenBank/DDBJ databases">
        <authorList>
            <person name="de Groot N.N."/>
        </authorList>
    </citation>
    <scope>NUCLEOTIDE SEQUENCE [LARGE SCALE GENOMIC DNA]</scope>
    <source>
        <strain evidence="2 3">MP1X4</strain>
    </source>
</reference>
<dbReference type="RefSeq" id="WP_157682345.1">
    <property type="nucleotide sequence ID" value="NZ_LT629740.1"/>
</dbReference>
<protein>
    <recommendedName>
        <fullName evidence="4">YD repeat-containing protein</fullName>
    </recommendedName>
</protein>
<organism evidence="2 3">
    <name type="scientific">Mucilaginibacter mallensis</name>
    <dbReference type="NCBI Taxonomy" id="652787"/>
    <lineage>
        <taxon>Bacteria</taxon>
        <taxon>Pseudomonadati</taxon>
        <taxon>Bacteroidota</taxon>
        <taxon>Sphingobacteriia</taxon>
        <taxon>Sphingobacteriales</taxon>
        <taxon>Sphingobacteriaceae</taxon>
        <taxon>Mucilaginibacter</taxon>
    </lineage>
</organism>
<gene>
    <name evidence="2" type="ORF">SAMN05216490_4773</name>
</gene>
<dbReference type="EMBL" id="LT629740">
    <property type="protein sequence ID" value="SDT67236.1"/>
    <property type="molecule type" value="Genomic_DNA"/>
</dbReference>
<dbReference type="Proteomes" id="UP000199679">
    <property type="component" value="Chromosome I"/>
</dbReference>
<sequence>MNSLKRIALFFVLTAGSVNNLCAQQWQGWSVAIPSPNASSLGLYTELPVSYFTGIPNISVPLYTVKGNKINMPISMSYNASGLRPEVHPGWVGNGWSLQAGGLITRKPNGLIDEYNRSSEGAMGYYYTHGNISAANWATAAAVNTAVLYYGTNHSEGIDADEQPDEFDFNFLGYSGKFFLDQNGNWQVQCDKNLKVSFQAADLAYPYIYNTDLGGSGEMSKTFMRFTITDEAGNQYIFGSNDTYNTGIEFTDVMIPNGVRTSSLTATSWYLTKIISADQSETINLSYERGPLESTIGFSYSANQGQGTSPGSFGTPSMSCSGGNPGSSGFSGSLIFPVYLTKITMPTEDLEIDFKKSATAELKYATAAYTSPFGSSANPYAQVYQSAGYSINPPPSDFPSPYLADNTIMTSTIIPYFGTNTLPAEDPNIGYASRCIWLKCDGFNIVNSSSGVVERSANFSYNNDPTKRLHLNAISINDRNSLAVQNYNFTYNPLALAGYLASNTDSWGFNNGNTTTFAVTNTAIRAPDPTGVQTQAEILTSLTYPTGGAANFYYEPNTYSQAINRSSGVAPAAVTGVTGGLRINHITSIDNNGNSLTKKYYYVNGYTPTAQLSSLPSSGILDSQPLYNFTISGTDLSSHSFTYQSYSSSPVFPLTASSTGTHIGYTNVAEVLSDGSYTIYNFTNDDNGYQDIAPLSNINKNGIDYFYSTSLAYERGKLLNKTSYNQAGHPVLSDAINYSNTVTNATSPAPTYTANAVASSQLTICSTNNVGAISRTSYQLYYYPFVPISEATTSFDLNLTGANNFLATTKNNTYDQYQNLIEQDITNSDGNVEKTRYLYPYNFATSSNTNPYSMMVTQNMNNVVIEKIQTVTTGGTEYVTGGEVHTYQSYGSGKLYNDAAYNFEATGTNAFSAKTPSTYSGVLTPGQLNLDGHYILKQSLFYDSFGNVSSTLDNAGRVTGYVWDYNGSKPVATVQNANNIYSNISGSNPATTSSYTAFVPGSINGSVSNTIIVQRTGSVNVSVAYSNNGLSGNNSSTIGCILTNGHYFTEVNLCTSTPGGTSSCGSTAASASIANVPPGTYTLSFTVYTMAGFQNYYGFTANVSYPTYQYYTSSGFNDIAYNSFEYAVAGDIVAPSGNWTGITSGSIISGSAAAGHYYYNLTASVSGAPLVSGVLNPAQTYIVSYWSKNGSYTVSGSQSVSQGTSIPSLASPVWTYFQHVVTGVSAVSINGNGAIDELRLYPQSAQMTSYVYEPLVGLKGSANAKSQFTYYSYDNFERLNAISDQTGSIVKAYAYNYAAVTNQPVITGISESAGVVTINFTPVSGCTGTQLTYTDMTTNVTNQGNNGCSSPVQITLPRNGHTYRFTITCYSATYPAPTGTTSAPSTLVLN</sequence>
<evidence type="ECO:0000313" key="3">
    <source>
        <dbReference type="Proteomes" id="UP000199679"/>
    </source>
</evidence>